<dbReference type="InterPro" id="IPR011009">
    <property type="entry name" value="Kinase-like_dom_sf"/>
</dbReference>
<evidence type="ECO:0000256" key="1">
    <source>
        <dbReference type="PROSITE-ProRule" id="PRU10141"/>
    </source>
</evidence>
<proteinExistence type="predicted"/>
<organism evidence="3 4">
    <name type="scientific">Rubroshorea leprosula</name>
    <dbReference type="NCBI Taxonomy" id="152421"/>
    <lineage>
        <taxon>Eukaryota</taxon>
        <taxon>Viridiplantae</taxon>
        <taxon>Streptophyta</taxon>
        <taxon>Embryophyta</taxon>
        <taxon>Tracheophyta</taxon>
        <taxon>Spermatophyta</taxon>
        <taxon>Magnoliopsida</taxon>
        <taxon>eudicotyledons</taxon>
        <taxon>Gunneridae</taxon>
        <taxon>Pentapetalae</taxon>
        <taxon>rosids</taxon>
        <taxon>malvids</taxon>
        <taxon>Malvales</taxon>
        <taxon>Dipterocarpaceae</taxon>
        <taxon>Rubroshorea</taxon>
    </lineage>
</organism>
<reference evidence="3 4" key="1">
    <citation type="journal article" date="2021" name="Commun. Biol.">
        <title>The genome of Shorea leprosula (Dipterocarpaceae) highlights the ecological relevance of drought in aseasonal tropical rainforests.</title>
        <authorList>
            <person name="Ng K.K.S."/>
            <person name="Kobayashi M.J."/>
            <person name="Fawcett J.A."/>
            <person name="Hatakeyama M."/>
            <person name="Paape T."/>
            <person name="Ng C.H."/>
            <person name="Ang C.C."/>
            <person name="Tnah L.H."/>
            <person name="Lee C.T."/>
            <person name="Nishiyama T."/>
            <person name="Sese J."/>
            <person name="O'Brien M.J."/>
            <person name="Copetti D."/>
            <person name="Mohd Noor M.I."/>
            <person name="Ong R.C."/>
            <person name="Putra M."/>
            <person name="Sireger I.Z."/>
            <person name="Indrioko S."/>
            <person name="Kosugi Y."/>
            <person name="Izuno A."/>
            <person name="Isagi Y."/>
            <person name="Lee S.L."/>
            <person name="Shimizu K.K."/>
        </authorList>
    </citation>
    <scope>NUCLEOTIDE SEQUENCE [LARGE SCALE GENOMIC DNA]</scope>
    <source>
        <strain evidence="3">214</strain>
    </source>
</reference>
<comment type="caution">
    <text evidence="3">The sequence shown here is derived from an EMBL/GenBank/DDBJ whole genome shotgun (WGS) entry which is preliminary data.</text>
</comment>
<dbReference type="GO" id="GO:0004672">
    <property type="term" value="F:protein kinase activity"/>
    <property type="evidence" value="ECO:0007669"/>
    <property type="project" value="InterPro"/>
</dbReference>
<dbReference type="GO" id="GO:0005524">
    <property type="term" value="F:ATP binding"/>
    <property type="evidence" value="ECO:0007669"/>
    <property type="project" value="UniProtKB-UniRule"/>
</dbReference>
<dbReference type="Gene3D" id="3.30.200.20">
    <property type="entry name" value="Phosphorylase Kinase, domain 1"/>
    <property type="match status" value="1"/>
</dbReference>
<accession>A0AAV5LF53</accession>
<dbReference type="PROSITE" id="PS50011">
    <property type="entry name" value="PROTEIN_KINASE_DOM"/>
    <property type="match status" value="1"/>
</dbReference>
<feature type="domain" description="Protein kinase" evidence="2">
    <location>
        <begin position="9"/>
        <end position="81"/>
    </location>
</feature>
<dbReference type="InterPro" id="IPR000719">
    <property type="entry name" value="Prot_kinase_dom"/>
</dbReference>
<keyword evidence="4" id="KW-1185">Reference proteome</keyword>
<gene>
    <name evidence="3" type="ORF">SLEP1_g43970</name>
</gene>
<feature type="binding site" evidence="1">
    <location>
        <position position="38"/>
    </location>
    <ligand>
        <name>ATP</name>
        <dbReference type="ChEBI" id="CHEBI:30616"/>
    </ligand>
</feature>
<dbReference type="SUPFAM" id="SSF56112">
    <property type="entry name" value="Protein kinase-like (PK-like)"/>
    <property type="match status" value="1"/>
</dbReference>
<keyword evidence="1" id="KW-0547">Nucleotide-binding</keyword>
<name>A0AAV5LF53_9ROSI</name>
<evidence type="ECO:0000313" key="3">
    <source>
        <dbReference type="EMBL" id="GKV35747.1"/>
    </source>
</evidence>
<sequence>MEPRVVNKFRLVRKIGSGSFGEIYLGTNIQTNEVVAIKLENVKTKHPQLLYESKLYKMLQGGSTFCLERILRSKGLVFSII</sequence>
<dbReference type="AlphaFoldDB" id="A0AAV5LF53"/>
<dbReference type="InterPro" id="IPR017441">
    <property type="entry name" value="Protein_kinase_ATP_BS"/>
</dbReference>
<keyword evidence="1" id="KW-0067">ATP-binding</keyword>
<protein>
    <recommendedName>
        <fullName evidence="2">Protein kinase domain-containing protein</fullName>
    </recommendedName>
</protein>
<dbReference type="PROSITE" id="PS00107">
    <property type="entry name" value="PROTEIN_KINASE_ATP"/>
    <property type="match status" value="1"/>
</dbReference>
<dbReference type="EMBL" id="BPVZ01000112">
    <property type="protein sequence ID" value="GKV35747.1"/>
    <property type="molecule type" value="Genomic_DNA"/>
</dbReference>
<dbReference type="Proteomes" id="UP001054252">
    <property type="component" value="Unassembled WGS sequence"/>
</dbReference>
<evidence type="ECO:0000313" key="4">
    <source>
        <dbReference type="Proteomes" id="UP001054252"/>
    </source>
</evidence>
<evidence type="ECO:0000259" key="2">
    <source>
        <dbReference type="PROSITE" id="PS50011"/>
    </source>
</evidence>